<evidence type="ECO:0000313" key="7">
    <source>
        <dbReference type="Proteomes" id="UP000192257"/>
    </source>
</evidence>
<keyword evidence="7" id="KW-1185">Reference proteome</keyword>
<dbReference type="VEuPathDB" id="TriTrypDB:TM35_000261780"/>
<evidence type="ECO:0000259" key="5">
    <source>
        <dbReference type="PROSITE" id="PS50865"/>
    </source>
</evidence>
<accession>A0A1X0NPU0</accession>
<dbReference type="GO" id="GO:0008270">
    <property type="term" value="F:zinc ion binding"/>
    <property type="evidence" value="ECO:0007669"/>
    <property type="project" value="UniProtKB-KW"/>
</dbReference>
<keyword evidence="2 4" id="KW-0863">Zinc-finger</keyword>
<feature type="domain" description="MYND-type" evidence="5">
    <location>
        <begin position="412"/>
        <end position="455"/>
    </location>
</feature>
<sequence>MGSDGKGSGDESHVVTEATMEKTVNSATVLRYPFQIMELGWLIEYIDTCLSREERWAAAMRIINCLMAFALINEDPFLEQAAFQFYDTMIEKGGKKIWPKRTRDVSLTFEAAYSAFETACVIGKCPHLDSRKRVGLLKVREEVIKKIEKSLENTSITAGNTKINEVLNISISRMQALRQSPDSSLAFDALMESLKSLFFCFIPCLGLYSMIHGSGTKNNIYVCNECCPCFAKLRTTYTLFIRDVEKTKIIDCLLMMAVKEDDDLVAKLVEELFTRFDCRIPLLEKPIRRIQNGALFIVRMALFDAFRYVKILLTSLRASPVTLIPLMDNVILTLSITRKEMKGIKGLSDHLALVDRASATADSIYSKLGTEKSAQELNTLKEDINRIFSLLCAPEFHLASHSRDPLVGKGANLMCGNPGCPGKVKEMLKCSGCRVTFYCNVECQREDWKTHRLLCNEMRSRKIAPTPVEVVECPVQTLKAAALA</sequence>
<dbReference type="STRING" id="67003.A0A1X0NPU0"/>
<organism evidence="6 7">
    <name type="scientific">Trypanosoma theileri</name>
    <dbReference type="NCBI Taxonomy" id="67003"/>
    <lineage>
        <taxon>Eukaryota</taxon>
        <taxon>Discoba</taxon>
        <taxon>Euglenozoa</taxon>
        <taxon>Kinetoplastea</taxon>
        <taxon>Metakinetoplastina</taxon>
        <taxon>Trypanosomatida</taxon>
        <taxon>Trypanosomatidae</taxon>
        <taxon>Trypanosoma</taxon>
    </lineage>
</organism>
<dbReference type="RefSeq" id="XP_028880792.1">
    <property type="nucleotide sequence ID" value="XM_029027915.1"/>
</dbReference>
<dbReference type="Gene3D" id="6.10.140.2220">
    <property type="match status" value="1"/>
</dbReference>
<evidence type="ECO:0000313" key="6">
    <source>
        <dbReference type="EMBL" id="ORC86726.1"/>
    </source>
</evidence>
<dbReference type="InterPro" id="IPR002893">
    <property type="entry name" value="Znf_MYND"/>
</dbReference>
<dbReference type="Proteomes" id="UP000192257">
    <property type="component" value="Unassembled WGS sequence"/>
</dbReference>
<evidence type="ECO:0000256" key="4">
    <source>
        <dbReference type="PROSITE-ProRule" id="PRU00134"/>
    </source>
</evidence>
<gene>
    <name evidence="6" type="ORF">TM35_000261780</name>
</gene>
<protein>
    <recommendedName>
        <fullName evidence="5">MYND-type domain-containing protein</fullName>
    </recommendedName>
</protein>
<dbReference type="EMBL" id="NBCO01000026">
    <property type="protein sequence ID" value="ORC86726.1"/>
    <property type="molecule type" value="Genomic_DNA"/>
</dbReference>
<dbReference type="GeneID" id="39987695"/>
<name>A0A1X0NPU0_9TRYP</name>
<dbReference type="PROSITE" id="PS50865">
    <property type="entry name" value="ZF_MYND_2"/>
    <property type="match status" value="1"/>
</dbReference>
<keyword evidence="3" id="KW-0862">Zinc</keyword>
<evidence type="ECO:0000256" key="3">
    <source>
        <dbReference type="ARBA" id="ARBA00022833"/>
    </source>
</evidence>
<dbReference type="Pfam" id="PF01753">
    <property type="entry name" value="zf-MYND"/>
    <property type="match status" value="1"/>
</dbReference>
<dbReference type="OrthoDB" id="3202243at2759"/>
<reference evidence="6 7" key="1">
    <citation type="submission" date="2017-03" db="EMBL/GenBank/DDBJ databases">
        <title>An alternative strategy for trypanosome survival in the mammalian bloodstream revealed through genome and transcriptome analysis of the ubiquitous bovine parasite Trypanosoma (Megatrypanum) theileri.</title>
        <authorList>
            <person name="Kelly S."/>
            <person name="Ivens A."/>
            <person name="Mott A."/>
            <person name="O'Neill E."/>
            <person name="Emms D."/>
            <person name="Macleod O."/>
            <person name="Voorheis P."/>
            <person name="Matthews J."/>
            <person name="Matthews K."/>
            <person name="Carrington M."/>
        </authorList>
    </citation>
    <scope>NUCLEOTIDE SEQUENCE [LARGE SCALE GENOMIC DNA]</scope>
    <source>
        <strain evidence="6">Edinburgh</strain>
    </source>
</reference>
<evidence type="ECO:0000256" key="1">
    <source>
        <dbReference type="ARBA" id="ARBA00022723"/>
    </source>
</evidence>
<dbReference type="SUPFAM" id="SSF144232">
    <property type="entry name" value="HIT/MYND zinc finger-like"/>
    <property type="match status" value="1"/>
</dbReference>
<evidence type="ECO:0000256" key="2">
    <source>
        <dbReference type="ARBA" id="ARBA00022771"/>
    </source>
</evidence>
<comment type="caution">
    <text evidence="6">The sequence shown here is derived from an EMBL/GenBank/DDBJ whole genome shotgun (WGS) entry which is preliminary data.</text>
</comment>
<dbReference type="AlphaFoldDB" id="A0A1X0NPU0"/>
<keyword evidence="1" id="KW-0479">Metal-binding</keyword>
<proteinExistence type="predicted"/>
<dbReference type="PROSITE" id="PS01360">
    <property type="entry name" value="ZF_MYND_1"/>
    <property type="match status" value="1"/>
</dbReference>